<dbReference type="CDD" id="cd06223">
    <property type="entry name" value="PRTases_typeI"/>
    <property type="match status" value="1"/>
</dbReference>
<dbReference type="SUPFAM" id="SSF53271">
    <property type="entry name" value="PRTase-like"/>
    <property type="match status" value="1"/>
</dbReference>
<keyword evidence="2" id="KW-0808">Transferase</keyword>
<keyword evidence="3" id="KW-1185">Reference proteome</keyword>
<dbReference type="RefSeq" id="WP_071174801.1">
    <property type="nucleotide sequence ID" value="NZ_CP017830.1"/>
</dbReference>
<dbReference type="InterPro" id="IPR000836">
    <property type="entry name" value="PRTase_dom"/>
</dbReference>
<dbReference type="GO" id="GO:0016757">
    <property type="term" value="F:glycosyltransferase activity"/>
    <property type="evidence" value="ECO:0007669"/>
    <property type="project" value="UniProtKB-KW"/>
</dbReference>
<dbReference type="OrthoDB" id="9778142at2"/>
<dbReference type="Pfam" id="PF00156">
    <property type="entry name" value="Pribosyltran"/>
    <property type="match status" value="1"/>
</dbReference>
<dbReference type="KEGG" id="bhu:bhn_III021"/>
<reference evidence="3" key="1">
    <citation type="submission" date="2016-10" db="EMBL/GenBank/DDBJ databases">
        <title>The complete genome sequence of the rumen bacterium Butyrivibrio hungatei MB2003.</title>
        <authorList>
            <person name="Palevich N."/>
            <person name="Kelly W.J."/>
            <person name="Leahy S.C."/>
            <person name="Altermann E."/>
            <person name="Rakonjac J."/>
            <person name="Attwood G.T."/>
        </authorList>
    </citation>
    <scope>NUCLEOTIDE SEQUENCE [LARGE SCALE GENOMIC DNA]</scope>
    <source>
        <strain evidence="3">MB2003</strain>
    </source>
</reference>
<gene>
    <name evidence="2" type="ORF">bhn_III021</name>
</gene>
<dbReference type="EMBL" id="CP017830">
    <property type="protein sequence ID" value="AOZ94969.1"/>
    <property type="molecule type" value="Genomic_DNA"/>
</dbReference>
<feature type="domain" description="Phosphoribosyltransferase" evidence="1">
    <location>
        <begin position="72"/>
        <end position="165"/>
    </location>
</feature>
<accession>A0A1D9NXF2</accession>
<evidence type="ECO:0000259" key="1">
    <source>
        <dbReference type="Pfam" id="PF00156"/>
    </source>
</evidence>
<name>A0A1D9NXF2_9FIRM</name>
<dbReference type="InterPro" id="IPR029057">
    <property type="entry name" value="PRTase-like"/>
</dbReference>
<evidence type="ECO:0000313" key="2">
    <source>
        <dbReference type="EMBL" id="AOZ94969.1"/>
    </source>
</evidence>
<keyword evidence="2" id="KW-0328">Glycosyltransferase</keyword>
<organism evidence="2 3">
    <name type="scientific">Butyrivibrio hungatei</name>
    <dbReference type="NCBI Taxonomy" id="185008"/>
    <lineage>
        <taxon>Bacteria</taxon>
        <taxon>Bacillati</taxon>
        <taxon>Bacillota</taxon>
        <taxon>Clostridia</taxon>
        <taxon>Lachnospirales</taxon>
        <taxon>Lachnospiraceae</taxon>
        <taxon>Butyrivibrio</taxon>
    </lineage>
</organism>
<dbReference type="Proteomes" id="UP000179284">
    <property type="component" value="Chromosome II"/>
</dbReference>
<dbReference type="AlphaFoldDB" id="A0A1D9NXF2"/>
<sequence>MQNYVKMEYPRNKDVIMRYTPGHFITPHSHVNYYIDFCDTKARMKEARAAGESLAELFLASDIIDTILCLNGMEVVGSYMANKLTEAGILSKNSHKTMYITSPEYNVNDQIMFRDNNKHMIKNKKVLILIDSATTGGTLKSALDSVKFYMGDIVGIAAVFSVATQIESIPIRALFTTRDLPDYASYSQDSCTLCKSGIPVDAICNGFGYSTI</sequence>
<protein>
    <submittedName>
        <fullName evidence="2">Phosphoribosyltransferase domain-containing protein</fullName>
    </submittedName>
</protein>
<dbReference type="Gene3D" id="3.40.50.2020">
    <property type="match status" value="1"/>
</dbReference>
<evidence type="ECO:0000313" key="3">
    <source>
        <dbReference type="Proteomes" id="UP000179284"/>
    </source>
</evidence>
<proteinExistence type="predicted"/>